<dbReference type="Proteomes" id="UP000037151">
    <property type="component" value="Unassembled WGS sequence"/>
</dbReference>
<protein>
    <submittedName>
        <fullName evidence="2">Uncharacterized protein</fullName>
    </submittedName>
</protein>
<proteinExistence type="predicted"/>
<gene>
    <name evidence="2" type="ORF">IQ63_15325</name>
</gene>
<dbReference type="RefSeq" id="WP_050371172.1">
    <property type="nucleotide sequence ID" value="NZ_KQ257820.1"/>
</dbReference>
<dbReference type="AlphaFoldDB" id="A0A0L0KA67"/>
<feature type="compositionally biased region" description="Basic and acidic residues" evidence="1">
    <location>
        <begin position="115"/>
        <end position="133"/>
    </location>
</feature>
<organism evidence="2 3">
    <name type="scientific">Streptomyces acidiscabies</name>
    <dbReference type="NCBI Taxonomy" id="42234"/>
    <lineage>
        <taxon>Bacteria</taxon>
        <taxon>Bacillati</taxon>
        <taxon>Actinomycetota</taxon>
        <taxon>Actinomycetes</taxon>
        <taxon>Kitasatosporales</taxon>
        <taxon>Streptomycetaceae</taxon>
        <taxon>Streptomyces</taxon>
    </lineage>
</organism>
<name>A0A0L0KA67_9ACTN</name>
<evidence type="ECO:0000313" key="3">
    <source>
        <dbReference type="Proteomes" id="UP000037151"/>
    </source>
</evidence>
<comment type="caution">
    <text evidence="2">The sequence shown here is derived from an EMBL/GenBank/DDBJ whole genome shotgun (WGS) entry which is preliminary data.</text>
</comment>
<dbReference type="OrthoDB" id="4242795at2"/>
<sequence length="133" mass="14846">MNKKQRRQIMAEVYAERERLLPLRGQASRTTIEMVRSSAGSAQEPEMVPYLNLAYLLGVKRGLGEDALMAFGLSLANWAVAAVAEVARCTGRTVEQVVDEYETAIMAAGAELPEDEKVPLDEETVRERFRDED</sequence>
<evidence type="ECO:0000256" key="1">
    <source>
        <dbReference type="SAM" id="MobiDB-lite"/>
    </source>
</evidence>
<feature type="region of interest" description="Disordered" evidence="1">
    <location>
        <begin position="112"/>
        <end position="133"/>
    </location>
</feature>
<dbReference type="EMBL" id="JPPY01000103">
    <property type="protein sequence ID" value="KND34693.1"/>
    <property type="molecule type" value="Genomic_DNA"/>
</dbReference>
<dbReference type="PATRIC" id="fig|42234.21.peg.3155"/>
<reference evidence="3" key="1">
    <citation type="submission" date="2014-07" db="EMBL/GenBank/DDBJ databases">
        <title>Genome sequencing of plant-pathogenic Streptomyces species.</title>
        <authorList>
            <person name="Harrison J."/>
            <person name="Sapp M."/>
            <person name="Thwaites R."/>
            <person name="Studholme D.J."/>
        </authorList>
    </citation>
    <scope>NUCLEOTIDE SEQUENCE [LARGE SCALE GENOMIC DNA]</scope>
    <source>
        <strain evidence="3">NCPPB 4445</strain>
    </source>
</reference>
<accession>A0A0L0KA67</accession>
<evidence type="ECO:0000313" key="2">
    <source>
        <dbReference type="EMBL" id="KND34693.1"/>
    </source>
</evidence>